<reference evidence="2 3" key="1">
    <citation type="submission" date="2021-05" db="EMBL/GenBank/DDBJ databases">
        <title>A novel Methanospirillum isolate from a pyrite-forming mixed culture.</title>
        <authorList>
            <person name="Bunk B."/>
            <person name="Sproer C."/>
            <person name="Spring S."/>
            <person name="Pester M."/>
        </authorList>
    </citation>
    <scope>NUCLEOTIDE SEQUENCE [LARGE SCALE GENOMIC DNA]</scope>
    <source>
        <strain evidence="2 3">J.3.6.1-F.2.7.3</strain>
    </source>
</reference>
<evidence type="ECO:0000313" key="2">
    <source>
        <dbReference type="EMBL" id="QVV88084.1"/>
    </source>
</evidence>
<dbReference type="Proteomes" id="UP000680656">
    <property type="component" value="Chromosome"/>
</dbReference>
<evidence type="ECO:0000313" key="3">
    <source>
        <dbReference type="Proteomes" id="UP000680656"/>
    </source>
</evidence>
<dbReference type="EMBL" id="CP075546">
    <property type="protein sequence ID" value="QVV88084.1"/>
    <property type="molecule type" value="Genomic_DNA"/>
</dbReference>
<dbReference type="RefSeq" id="WP_214418901.1">
    <property type="nucleotide sequence ID" value="NZ_CP075546.1"/>
</dbReference>
<evidence type="ECO:0000256" key="1">
    <source>
        <dbReference type="SAM" id="Phobius"/>
    </source>
</evidence>
<keyword evidence="1" id="KW-1133">Transmembrane helix</keyword>
<accession>A0A8E7AXI0</accession>
<feature type="transmembrane region" description="Helical" evidence="1">
    <location>
        <begin position="45"/>
        <end position="64"/>
    </location>
</feature>
<proteinExistence type="predicted"/>
<dbReference type="KEGG" id="mrtj:KHC33_12160"/>
<dbReference type="GeneID" id="65097950"/>
<name>A0A8E7AXI0_9EURY</name>
<keyword evidence="1" id="KW-0472">Membrane</keyword>
<keyword evidence="3" id="KW-1185">Reference proteome</keyword>
<keyword evidence="1" id="KW-0812">Transmembrane</keyword>
<sequence>MSFIEAAGSMPSWTYWFWGMVGLFMLIMTIPTFRMKDRTTGKVTYFWEELILIAIGAFLVFYWLNKIGIVPMYPWQLNNWFYGWR</sequence>
<feature type="transmembrane region" description="Helical" evidence="1">
    <location>
        <begin position="15"/>
        <end position="33"/>
    </location>
</feature>
<organism evidence="2 3">
    <name type="scientific">Methanospirillum purgamenti</name>
    <dbReference type="NCBI Taxonomy" id="2834276"/>
    <lineage>
        <taxon>Archaea</taxon>
        <taxon>Methanobacteriati</taxon>
        <taxon>Methanobacteriota</taxon>
        <taxon>Stenosarchaea group</taxon>
        <taxon>Methanomicrobia</taxon>
        <taxon>Methanomicrobiales</taxon>
        <taxon>Methanospirillaceae</taxon>
        <taxon>Methanospirillum</taxon>
    </lineage>
</organism>
<protein>
    <submittedName>
        <fullName evidence="2">Uncharacterized protein</fullName>
    </submittedName>
</protein>
<dbReference type="AlphaFoldDB" id="A0A8E7AXI0"/>
<gene>
    <name evidence="2" type="ORF">KHC33_12160</name>
</gene>